<feature type="region of interest" description="Disordered" evidence="1">
    <location>
        <begin position="335"/>
        <end position="360"/>
    </location>
</feature>
<accession>G4T875</accession>
<feature type="compositionally biased region" description="Basic and acidic residues" evidence="1">
    <location>
        <begin position="624"/>
        <end position="635"/>
    </location>
</feature>
<evidence type="ECO:0000313" key="3">
    <source>
        <dbReference type="Proteomes" id="UP000007148"/>
    </source>
</evidence>
<gene>
    <name evidence="2" type="ORF">PIIN_01365</name>
</gene>
<feature type="compositionally biased region" description="Polar residues" evidence="1">
    <location>
        <begin position="727"/>
        <end position="739"/>
    </location>
</feature>
<dbReference type="AlphaFoldDB" id="G4T875"/>
<dbReference type="HOGENOM" id="CLU_297382_0_0_1"/>
<keyword evidence="3" id="KW-1185">Reference proteome</keyword>
<name>G4T875_SERID</name>
<evidence type="ECO:0000313" key="2">
    <source>
        <dbReference type="EMBL" id="CCA67536.1"/>
    </source>
</evidence>
<feature type="compositionally biased region" description="Polar residues" evidence="1">
    <location>
        <begin position="348"/>
        <end position="360"/>
    </location>
</feature>
<feature type="compositionally biased region" description="Polar residues" evidence="1">
    <location>
        <begin position="601"/>
        <end position="611"/>
    </location>
</feature>
<comment type="caution">
    <text evidence="2">The sequence shown here is derived from an EMBL/GenBank/DDBJ whole genome shotgun (WGS) entry which is preliminary data.</text>
</comment>
<feature type="region of interest" description="Disordered" evidence="1">
    <location>
        <begin position="100"/>
        <end position="122"/>
    </location>
</feature>
<sequence length="1013" mass="112544">MDATPKLTSAMMQGGGVYDSIINQTQTPRANEKVLMFLDRIAPSDPVDNVVVWTDDEEPADPRLHMFAPEHRRKGFKQSSVSEENEQILDELAHSEMSYPLDEHNRGSGPRKPAGLENFGSRGWTPLNQHVPMSPPENQYAMPAARPAGAHSRQGSRVPSRMEQRRPPSTRPTPPNNGPSALEIDIRPPSVDARSADGHGIRSLAATDEDIYAAGGYTTPRVKSPPPAPNPYARRVEGHVPPLRSPFKTPQGLAASVALPAHPANRAASAAGVSRPGSRMVVRGEDSSAHKHSRAPDAPLTAAAYETPWFHRTQYGKHDPPTVVSTLKLKLISPPLDSKDVNPPRVSTPEQHVRTPSSAAKTPVVNTVTLNTGHGRGGVIETAPADEHVLSHVHELVDDEPDVVVVREEVHAAPEPEPAESIGHIDDDADIGHHIQEHYDVVDKETIRSATPKARPDALVLRDYPETEIVDVEGMNERQLVEMLRTPAMRSEAIDYSEEVQRALDLHHDEDLCVLLQAAEDELQHPVVRKAVRKAIAGRLRKLGLNEDYDTVKRTPSMAAKLHKQAFGDPRDIVTARLPDEAPEWARLLSDHVQELTRQFQAANMGKSQPRQIKGREEEEDDDSLHPEHAADEHGLSYQPDHLNIEPPAAGLISPGERLYDEEVYKLRKRNAHASPRSHATWEIEEEEGPAGGGSVLNGEDNAIHDSDYYGRSPTKGTRGGHRRQDSNSQTGGNVTSPGDQEGGDWVAKYSTEADQPPPWLKVNQRLLNWAVIWPYTELENALKSCDRGEQVDEVALTIWTSQIYKRYVRAQMTQYPPATVDKMFVPPNIADAINNAAYNGRHEEVSVMLRELWTPFGFRGHPKLILALTRHRREDNHWVVHRFSLPDASIITYDTYLEKSLPDGRPLGWWFGIRMAFANDAYPAPDQVVQRMIRLHRPLQLQVDNSVAAAAIWRNLIMGSKADRLVDLERLRDLIRQEVKGIRQKKEQGKLSLSLSRSGNGVWPSASGIIEA</sequence>
<dbReference type="EMBL" id="CAFZ01000015">
    <property type="protein sequence ID" value="CCA67536.1"/>
    <property type="molecule type" value="Genomic_DNA"/>
</dbReference>
<reference evidence="2 3" key="1">
    <citation type="journal article" date="2011" name="PLoS Pathog.">
        <title>Endophytic Life Strategies Decoded by Genome and Transcriptome Analyses of the Mutualistic Root Symbiont Piriformospora indica.</title>
        <authorList>
            <person name="Zuccaro A."/>
            <person name="Lahrmann U."/>
            <person name="Guldener U."/>
            <person name="Langen G."/>
            <person name="Pfiffi S."/>
            <person name="Biedenkopf D."/>
            <person name="Wong P."/>
            <person name="Samans B."/>
            <person name="Grimm C."/>
            <person name="Basiewicz M."/>
            <person name="Murat C."/>
            <person name="Martin F."/>
            <person name="Kogel K.H."/>
        </authorList>
    </citation>
    <scope>NUCLEOTIDE SEQUENCE [LARGE SCALE GENOMIC DNA]</scope>
    <source>
        <strain evidence="2 3">DSM 11827</strain>
    </source>
</reference>
<dbReference type="STRING" id="1109443.G4T875"/>
<feature type="region of interest" description="Disordered" evidence="1">
    <location>
        <begin position="601"/>
        <end position="654"/>
    </location>
</feature>
<dbReference type="OrthoDB" id="2562444at2759"/>
<protein>
    <submittedName>
        <fullName evidence="2">Uncharacterized protein</fullName>
    </submittedName>
</protein>
<organism evidence="2 3">
    <name type="scientific">Serendipita indica (strain DSM 11827)</name>
    <name type="common">Root endophyte fungus</name>
    <name type="synonym">Piriformospora indica</name>
    <dbReference type="NCBI Taxonomy" id="1109443"/>
    <lineage>
        <taxon>Eukaryota</taxon>
        <taxon>Fungi</taxon>
        <taxon>Dikarya</taxon>
        <taxon>Basidiomycota</taxon>
        <taxon>Agaricomycotina</taxon>
        <taxon>Agaricomycetes</taxon>
        <taxon>Sebacinales</taxon>
        <taxon>Serendipitaceae</taxon>
        <taxon>Serendipita</taxon>
    </lineage>
</organism>
<feature type="region of interest" description="Disordered" evidence="1">
    <location>
        <begin position="134"/>
        <end position="197"/>
    </location>
</feature>
<dbReference type="eggNOG" id="ENOG502S672">
    <property type="taxonomic scope" value="Eukaryota"/>
</dbReference>
<feature type="region of interest" description="Disordered" evidence="1">
    <location>
        <begin position="671"/>
        <end position="746"/>
    </location>
</feature>
<dbReference type="InParanoid" id="G4T875"/>
<proteinExistence type="predicted"/>
<evidence type="ECO:0000256" key="1">
    <source>
        <dbReference type="SAM" id="MobiDB-lite"/>
    </source>
</evidence>
<dbReference type="Proteomes" id="UP000007148">
    <property type="component" value="Unassembled WGS sequence"/>
</dbReference>